<dbReference type="AlphaFoldDB" id="A0A6M9PNH9"/>
<dbReference type="EMBL" id="CP028941">
    <property type="protein sequence ID" value="QKM61951.1"/>
    <property type="molecule type" value="Genomic_DNA"/>
</dbReference>
<dbReference type="Proteomes" id="UP000500806">
    <property type="component" value="Chromosome"/>
</dbReference>
<dbReference type="PROSITE" id="PS51257">
    <property type="entry name" value="PROKAR_LIPOPROTEIN"/>
    <property type="match status" value="1"/>
</dbReference>
<gene>
    <name evidence="2" type="ORF">DCO16_01955</name>
</gene>
<evidence type="ECO:0008006" key="4">
    <source>
        <dbReference type="Google" id="ProtNLM"/>
    </source>
</evidence>
<proteinExistence type="predicted"/>
<keyword evidence="1" id="KW-1133">Transmembrane helix</keyword>
<sequence length="157" mass="17487">MISDLLKRNYSFFLFFVIWILYGCATPQSMQRATDFNVCRAVLLKPPLMNSNTLNEAFRQAQARGLNCQVYAAEIYRQQGEGISQLQGVSQGLMNNPNYGRNYTQPSNVRPFDNGQVCFNKGNSVSGAYRNCFYQCVGGNVVQSVGAAEVCPSSIIR</sequence>
<name>A0A6M9PNH9_9BURK</name>
<reference evidence="2 3" key="1">
    <citation type="submission" date="2018-04" db="EMBL/GenBank/DDBJ databases">
        <title>Polynucleobacter sp. LimPoW16 genome.</title>
        <authorList>
            <person name="Hahn M.W."/>
        </authorList>
    </citation>
    <scope>NUCLEOTIDE SEQUENCE [LARGE SCALE GENOMIC DNA]</scope>
    <source>
        <strain evidence="2 3">LimPoW16</strain>
    </source>
</reference>
<keyword evidence="1" id="KW-0472">Membrane</keyword>
<dbReference type="KEGG" id="pani:DCO16_01955"/>
<evidence type="ECO:0000256" key="1">
    <source>
        <dbReference type="SAM" id="Phobius"/>
    </source>
</evidence>
<protein>
    <recommendedName>
        <fullName evidence="4">Lipoprotein</fullName>
    </recommendedName>
</protein>
<accession>A0A6M9PNH9</accession>
<feature type="transmembrane region" description="Helical" evidence="1">
    <location>
        <begin position="12"/>
        <end position="30"/>
    </location>
</feature>
<evidence type="ECO:0000313" key="3">
    <source>
        <dbReference type="Proteomes" id="UP000500806"/>
    </source>
</evidence>
<keyword evidence="3" id="KW-1185">Reference proteome</keyword>
<organism evidence="2 3">
    <name type="scientific">Polynucleobacter antarcticus</name>
    <dbReference type="NCBI Taxonomy" id="1743162"/>
    <lineage>
        <taxon>Bacteria</taxon>
        <taxon>Pseudomonadati</taxon>
        <taxon>Pseudomonadota</taxon>
        <taxon>Betaproteobacteria</taxon>
        <taxon>Burkholderiales</taxon>
        <taxon>Burkholderiaceae</taxon>
        <taxon>Polynucleobacter</taxon>
    </lineage>
</organism>
<keyword evidence="1" id="KW-0812">Transmembrane</keyword>
<evidence type="ECO:0000313" key="2">
    <source>
        <dbReference type="EMBL" id="QKM61951.1"/>
    </source>
</evidence>